<sequence length="41" mass="4376">MGESVLAALGFASSLGWLIVGFGMGVAFVPFMEWISERVGR</sequence>
<dbReference type="AlphaFoldDB" id="A0A0F8ZGK8"/>
<evidence type="ECO:0000313" key="2">
    <source>
        <dbReference type="EMBL" id="KKK85145.1"/>
    </source>
</evidence>
<evidence type="ECO:0000256" key="1">
    <source>
        <dbReference type="SAM" id="Phobius"/>
    </source>
</evidence>
<feature type="transmembrane region" description="Helical" evidence="1">
    <location>
        <begin position="6"/>
        <end position="31"/>
    </location>
</feature>
<accession>A0A0F8ZGK8</accession>
<dbReference type="EMBL" id="LAZR01051447">
    <property type="protein sequence ID" value="KKK85145.1"/>
    <property type="molecule type" value="Genomic_DNA"/>
</dbReference>
<organism evidence="2">
    <name type="scientific">marine sediment metagenome</name>
    <dbReference type="NCBI Taxonomy" id="412755"/>
    <lineage>
        <taxon>unclassified sequences</taxon>
        <taxon>metagenomes</taxon>
        <taxon>ecological metagenomes</taxon>
    </lineage>
</organism>
<keyword evidence="1" id="KW-0472">Membrane</keyword>
<protein>
    <submittedName>
        <fullName evidence="2">Uncharacterized protein</fullName>
    </submittedName>
</protein>
<proteinExistence type="predicted"/>
<comment type="caution">
    <text evidence="2">The sequence shown here is derived from an EMBL/GenBank/DDBJ whole genome shotgun (WGS) entry which is preliminary data.</text>
</comment>
<reference evidence="2" key="1">
    <citation type="journal article" date="2015" name="Nature">
        <title>Complex archaea that bridge the gap between prokaryotes and eukaryotes.</title>
        <authorList>
            <person name="Spang A."/>
            <person name="Saw J.H."/>
            <person name="Jorgensen S.L."/>
            <person name="Zaremba-Niedzwiedzka K."/>
            <person name="Martijn J."/>
            <person name="Lind A.E."/>
            <person name="van Eijk R."/>
            <person name="Schleper C."/>
            <person name="Guy L."/>
            <person name="Ettema T.J."/>
        </authorList>
    </citation>
    <scope>NUCLEOTIDE SEQUENCE</scope>
</reference>
<keyword evidence="1" id="KW-0812">Transmembrane</keyword>
<gene>
    <name evidence="2" type="ORF">LCGC14_2776220</name>
</gene>
<keyword evidence="1" id="KW-1133">Transmembrane helix</keyword>
<name>A0A0F8ZGK8_9ZZZZ</name>